<keyword evidence="8" id="KW-0336">GPI-anchor</keyword>
<evidence type="ECO:0000259" key="23">
    <source>
        <dbReference type="Pfam" id="PF08674"/>
    </source>
</evidence>
<evidence type="ECO:0000256" key="15">
    <source>
        <dbReference type="ARBA" id="ARBA00023180"/>
    </source>
</evidence>
<evidence type="ECO:0000259" key="22">
    <source>
        <dbReference type="Pfam" id="PF00135"/>
    </source>
</evidence>
<evidence type="ECO:0000256" key="4">
    <source>
        <dbReference type="ARBA" id="ARBA00005964"/>
    </source>
</evidence>
<keyword evidence="15" id="KW-0325">Glycoprotein</keyword>
<dbReference type="Pfam" id="PF00135">
    <property type="entry name" value="COesterase"/>
    <property type="match status" value="1"/>
</dbReference>
<organism evidence="24 25">
    <name type="scientific">Chiloscyllium punctatum</name>
    <name type="common">Brownbanded bambooshark</name>
    <name type="synonym">Hemiscyllium punctatum</name>
    <dbReference type="NCBI Taxonomy" id="137246"/>
    <lineage>
        <taxon>Eukaryota</taxon>
        <taxon>Metazoa</taxon>
        <taxon>Chordata</taxon>
        <taxon>Craniata</taxon>
        <taxon>Vertebrata</taxon>
        <taxon>Chondrichthyes</taxon>
        <taxon>Elasmobranchii</taxon>
        <taxon>Galeomorphii</taxon>
        <taxon>Galeoidea</taxon>
        <taxon>Orectolobiformes</taxon>
        <taxon>Hemiscylliidae</taxon>
        <taxon>Chiloscyllium</taxon>
    </lineage>
</organism>
<dbReference type="Pfam" id="PF08674">
    <property type="entry name" value="AChE_tetra"/>
    <property type="match status" value="1"/>
</dbReference>
<evidence type="ECO:0000256" key="19">
    <source>
        <dbReference type="ARBA" id="ARBA00062521"/>
    </source>
</evidence>
<feature type="active site" description="Charge relay system" evidence="20">
    <location>
        <position position="520"/>
    </location>
</feature>
<comment type="subcellular location">
    <subcellularLocation>
        <location evidence="2">Cell membrane</location>
        <topology evidence="2">Lipid-anchor</topology>
        <topology evidence="2">GPI-anchor</topology>
    </subcellularLocation>
    <subcellularLocation>
        <location evidence="1">Cell membrane</location>
        <topology evidence="1">Peripheral membrane protein</topology>
    </subcellularLocation>
    <subcellularLocation>
        <location evidence="3">Secreted</location>
    </subcellularLocation>
    <subcellularLocation>
        <location evidence="17">Synapse</location>
    </subcellularLocation>
</comment>
<keyword evidence="5" id="KW-1003">Cell membrane</keyword>
<evidence type="ECO:0000256" key="5">
    <source>
        <dbReference type="ARBA" id="ARBA00022475"/>
    </source>
</evidence>
<keyword evidence="9" id="KW-0732">Signal</keyword>
<comment type="subunit">
    <text evidence="19">Isoform H form is a homodimer; the asymmetric form is a disulfide-bonded oligomer composed of a collagenic subunit (Q) and a variable number of T catalytic subunits.</text>
</comment>
<dbReference type="CDD" id="cd00312">
    <property type="entry name" value="Esterase_lipase"/>
    <property type="match status" value="1"/>
</dbReference>
<evidence type="ECO:0000313" key="24">
    <source>
        <dbReference type="EMBL" id="GCC21707.1"/>
    </source>
</evidence>
<evidence type="ECO:0000256" key="14">
    <source>
        <dbReference type="ARBA" id="ARBA00023157"/>
    </source>
</evidence>
<dbReference type="PROSITE" id="PS00122">
    <property type="entry name" value="CARBOXYLESTERASE_B_1"/>
    <property type="match status" value="1"/>
</dbReference>
<dbReference type="GO" id="GO:0005615">
    <property type="term" value="C:extracellular space"/>
    <property type="evidence" value="ECO:0007669"/>
    <property type="project" value="TreeGrafter"/>
</dbReference>
<keyword evidence="16" id="KW-0449">Lipoprotein</keyword>
<dbReference type="AlphaFoldDB" id="A0A401RU91"/>
<dbReference type="InterPro" id="IPR014788">
    <property type="entry name" value="AChE_tetra"/>
</dbReference>
<accession>A0A401RU91</accession>
<keyword evidence="13" id="KW-0472">Membrane</keyword>
<evidence type="ECO:0000256" key="16">
    <source>
        <dbReference type="ARBA" id="ARBA00023288"/>
    </source>
</evidence>
<evidence type="ECO:0000256" key="17">
    <source>
        <dbReference type="ARBA" id="ARBA00034103"/>
    </source>
</evidence>
<dbReference type="STRING" id="137246.A0A401RU91"/>
<dbReference type="InterPro" id="IPR019819">
    <property type="entry name" value="Carboxylesterase_B_CS"/>
</dbReference>
<evidence type="ECO:0000256" key="9">
    <source>
        <dbReference type="ARBA" id="ARBA00022729"/>
    </source>
</evidence>
<evidence type="ECO:0000256" key="11">
    <source>
        <dbReference type="ARBA" id="ARBA00022867"/>
    </source>
</evidence>
<dbReference type="PANTHER" id="PTHR43918">
    <property type="entry name" value="ACETYLCHOLINESTERASE"/>
    <property type="match status" value="1"/>
</dbReference>
<dbReference type="PROSITE" id="PS00941">
    <property type="entry name" value="CARBOXYLESTERASE_B_2"/>
    <property type="match status" value="1"/>
</dbReference>
<comment type="similarity">
    <text evidence="4 21">Belongs to the type-B carboxylesterase/lipase family.</text>
</comment>
<evidence type="ECO:0000256" key="2">
    <source>
        <dbReference type="ARBA" id="ARBA00004609"/>
    </source>
</evidence>
<feature type="domain" description="Carboxylesterase type B" evidence="22">
    <location>
        <begin position="86"/>
        <end position="604"/>
    </location>
</feature>
<dbReference type="PANTHER" id="PTHR43918:SF11">
    <property type="entry name" value="ACETYLCHOLINESTERASE"/>
    <property type="match status" value="1"/>
</dbReference>
<dbReference type="GO" id="GO:0005886">
    <property type="term" value="C:plasma membrane"/>
    <property type="evidence" value="ECO:0007669"/>
    <property type="project" value="UniProtKB-SubCell"/>
</dbReference>
<gene>
    <name evidence="24" type="ORF">chiPu_0020182</name>
</gene>
<dbReference type="GO" id="GO:0019695">
    <property type="term" value="P:choline metabolic process"/>
    <property type="evidence" value="ECO:0007669"/>
    <property type="project" value="TreeGrafter"/>
</dbReference>
<dbReference type="GO" id="GO:0006581">
    <property type="term" value="P:acetylcholine catabolic process"/>
    <property type="evidence" value="ECO:0007669"/>
    <property type="project" value="TreeGrafter"/>
</dbReference>
<evidence type="ECO:0000256" key="13">
    <source>
        <dbReference type="ARBA" id="ARBA00023136"/>
    </source>
</evidence>
<feature type="active site" description="Acyl-ester intermediate" evidence="20">
    <location>
        <position position="280"/>
    </location>
</feature>
<sequence length="655" mass="74646">MFETLLEVVIKSTSNTLSASRFTVHSGHLDCVGINLRRLDIHQRTKRFVLSEGSIEQEKMKLLVVCPLGVLQLLIALCLSQHHSELLVSTKLGKVMGTRMPVLSSYLSAFLGIPFAEPPVGNLRFKKPEAKRPWSGIWNASSYPKICQQYVDTQFPGFPGSEMWNPNKEMSEDCLYLNVWVPSPRPRNATVMVWVYGGGFYSGASTLDVYNGKYLAHTEQMIVVSMNYRVGAFGFLALHGYHEAPGNVGLLDQRLALQWVQENIQFFGGNPKMVTIFGESAGGASVGMHLLSPGSRDLFTRAILQSGSPNCPWATVSVAEGRRRAVELGRLLNCNINSDEELVDCLRAKEPQELIDKEWSVLPYNSVFRFSFVPIIDGDFFPDSLDSMLNSGNFKKTQVLLGVNKDEGSYFLLYGAPGFSKDSESIITREDFMAGVKLSVPHASELGLEAVALQYTDWMDEHNGIKNRDAMDDIVGDHNVICPLIHFAYKYSEFGNSIYMYFFNHRASNLVWPEWMGVIHGYEIEFVFGLPLERHLNYTEEEGMLSRKIMHYWSTFARTGNPNEHHVQKRKWPPFTTTDQKFIDLNLEPIKVNKGLRVQMCAFWNQFLPKLLNATGTIDEAERQWKMEFHRWSSYMMHWKNQFDHYSRQERCADL</sequence>
<dbReference type="OrthoDB" id="9000293at2759"/>
<dbReference type="InterPro" id="IPR000997">
    <property type="entry name" value="Cholinesterase"/>
</dbReference>
<dbReference type="FunFam" id="3.40.50.1820:FF:000029">
    <property type="entry name" value="Acetylcholinesterase"/>
    <property type="match status" value="1"/>
</dbReference>
<evidence type="ECO:0000256" key="10">
    <source>
        <dbReference type="ARBA" id="ARBA00022801"/>
    </source>
</evidence>
<keyword evidence="7" id="KW-0964">Secreted</keyword>
<dbReference type="GO" id="GO:0045202">
    <property type="term" value="C:synapse"/>
    <property type="evidence" value="ECO:0007669"/>
    <property type="project" value="UniProtKB-SubCell"/>
</dbReference>
<keyword evidence="12" id="KW-0770">Synapse</keyword>
<evidence type="ECO:0000256" key="20">
    <source>
        <dbReference type="PIRSR" id="PIRSR600997-1"/>
    </source>
</evidence>
<keyword evidence="10 21" id="KW-0378">Hydrolase</keyword>
<dbReference type="EC" id="3.1.1.-" evidence="21"/>
<proteinExistence type="inferred from homology"/>
<dbReference type="InterPro" id="IPR019826">
    <property type="entry name" value="Carboxylesterase_B_AS"/>
</dbReference>
<dbReference type="Proteomes" id="UP000287033">
    <property type="component" value="Unassembled WGS sequence"/>
</dbReference>
<evidence type="ECO:0000256" key="1">
    <source>
        <dbReference type="ARBA" id="ARBA00004202"/>
    </source>
</evidence>
<dbReference type="PRINTS" id="PR00878">
    <property type="entry name" value="CHOLNESTRASE"/>
</dbReference>
<dbReference type="SUPFAM" id="SSF53474">
    <property type="entry name" value="alpha/beta-Hydrolases"/>
    <property type="match status" value="1"/>
</dbReference>
<evidence type="ECO:0000256" key="12">
    <source>
        <dbReference type="ARBA" id="ARBA00023018"/>
    </source>
</evidence>
<keyword evidence="11" id="KW-0531">Neurotransmitter degradation</keyword>
<evidence type="ECO:0000256" key="18">
    <source>
        <dbReference type="ARBA" id="ARBA00057546"/>
    </source>
</evidence>
<evidence type="ECO:0000256" key="6">
    <source>
        <dbReference type="ARBA" id="ARBA00022487"/>
    </source>
</evidence>
<keyword evidence="14" id="KW-1015">Disulfide bond</keyword>
<evidence type="ECO:0000256" key="7">
    <source>
        <dbReference type="ARBA" id="ARBA00022525"/>
    </source>
</evidence>
<name>A0A401RU91_CHIPU</name>
<comment type="function">
    <text evidence="18">Terminates signal transduction at the neuromuscular junction by rapid hydrolysis of the acetylcholine released into the synaptic cleft. May be involved in cell-cell interactions.</text>
</comment>
<evidence type="ECO:0000256" key="3">
    <source>
        <dbReference type="ARBA" id="ARBA00004613"/>
    </source>
</evidence>
<evidence type="ECO:0000313" key="25">
    <source>
        <dbReference type="Proteomes" id="UP000287033"/>
    </source>
</evidence>
<feature type="active site" description="Charge relay system" evidence="20">
    <location>
        <position position="407"/>
    </location>
</feature>
<keyword evidence="6" id="KW-0719">Serine esterase</keyword>
<dbReference type="Gene3D" id="3.40.50.1820">
    <property type="entry name" value="alpha/beta hydrolase"/>
    <property type="match status" value="1"/>
</dbReference>
<dbReference type="InterPro" id="IPR050654">
    <property type="entry name" value="AChE-related_enzymes"/>
</dbReference>
<dbReference type="InterPro" id="IPR002018">
    <property type="entry name" value="CarbesteraseB"/>
</dbReference>
<dbReference type="OMA" id="TCSVNEM"/>
<dbReference type="SMR" id="A0A401RU91"/>
<keyword evidence="25" id="KW-1185">Reference proteome</keyword>
<dbReference type="EMBL" id="BEZZ01002402">
    <property type="protein sequence ID" value="GCC21707.1"/>
    <property type="molecule type" value="Genomic_DNA"/>
</dbReference>
<comment type="caution">
    <text evidence="24">The sequence shown here is derived from an EMBL/GenBank/DDBJ whole genome shotgun (WGS) entry which is preliminary data.</text>
</comment>
<dbReference type="GO" id="GO:0098552">
    <property type="term" value="C:side of membrane"/>
    <property type="evidence" value="ECO:0007669"/>
    <property type="project" value="UniProtKB-KW"/>
</dbReference>
<evidence type="ECO:0000256" key="21">
    <source>
        <dbReference type="RuleBase" id="RU361235"/>
    </source>
</evidence>
<protein>
    <recommendedName>
        <fullName evidence="21">Carboxylic ester hydrolase</fullName>
        <ecNumber evidence="21">3.1.1.-</ecNumber>
    </recommendedName>
</protein>
<dbReference type="GO" id="GO:0003990">
    <property type="term" value="F:acetylcholinesterase activity"/>
    <property type="evidence" value="ECO:0007669"/>
    <property type="project" value="TreeGrafter"/>
</dbReference>
<feature type="domain" description="Acetylcholinesterase tetramerisation" evidence="23">
    <location>
        <begin position="619"/>
        <end position="652"/>
    </location>
</feature>
<reference evidence="24 25" key="1">
    <citation type="journal article" date="2018" name="Nat. Ecol. Evol.">
        <title>Shark genomes provide insights into elasmobranch evolution and the origin of vertebrates.</title>
        <authorList>
            <person name="Hara Y"/>
            <person name="Yamaguchi K"/>
            <person name="Onimaru K"/>
            <person name="Kadota M"/>
            <person name="Koyanagi M"/>
            <person name="Keeley SD"/>
            <person name="Tatsumi K"/>
            <person name="Tanaka K"/>
            <person name="Motone F"/>
            <person name="Kageyama Y"/>
            <person name="Nozu R"/>
            <person name="Adachi N"/>
            <person name="Nishimura O"/>
            <person name="Nakagawa R"/>
            <person name="Tanegashima C"/>
            <person name="Kiyatake I"/>
            <person name="Matsumoto R"/>
            <person name="Murakumo K"/>
            <person name="Nishida K"/>
            <person name="Terakita A"/>
            <person name="Kuratani S"/>
            <person name="Sato K"/>
            <person name="Hyodo S Kuraku.S."/>
        </authorList>
    </citation>
    <scope>NUCLEOTIDE SEQUENCE [LARGE SCALE GENOMIC DNA]</scope>
</reference>
<dbReference type="InterPro" id="IPR029058">
    <property type="entry name" value="AB_hydrolase_fold"/>
</dbReference>
<evidence type="ECO:0000256" key="8">
    <source>
        <dbReference type="ARBA" id="ARBA00022622"/>
    </source>
</evidence>